<sequence length="83" mass="8975">MPQYVCLDGPLAGHVFDWRDSPSAGETLTVGVVDVGQDDLLLGPPEADYLVERPAAPTEAGRLRFVSHRGAWETPSVLAHHRA</sequence>
<proteinExistence type="predicted"/>
<organism evidence="1 2">
    <name type="scientific">Cellulomonas aerilata</name>
    <dbReference type="NCBI Taxonomy" id="515326"/>
    <lineage>
        <taxon>Bacteria</taxon>
        <taxon>Bacillati</taxon>
        <taxon>Actinomycetota</taxon>
        <taxon>Actinomycetes</taxon>
        <taxon>Micrococcales</taxon>
        <taxon>Cellulomonadaceae</taxon>
        <taxon>Cellulomonas</taxon>
    </lineage>
</organism>
<dbReference type="RefSeq" id="WP_146900759.1">
    <property type="nucleotide sequence ID" value="NZ_BAAARM010000002.1"/>
</dbReference>
<dbReference type="Proteomes" id="UP000321181">
    <property type="component" value="Unassembled WGS sequence"/>
</dbReference>
<evidence type="ECO:0000313" key="1">
    <source>
        <dbReference type="EMBL" id="GEO33237.1"/>
    </source>
</evidence>
<dbReference type="EMBL" id="BJYY01000004">
    <property type="protein sequence ID" value="GEO33237.1"/>
    <property type="molecule type" value="Genomic_DNA"/>
</dbReference>
<evidence type="ECO:0000313" key="2">
    <source>
        <dbReference type="Proteomes" id="UP000321181"/>
    </source>
</evidence>
<accession>A0A512DA31</accession>
<gene>
    <name evidence="1" type="ORF">CAE01nite_09620</name>
</gene>
<name>A0A512DA31_9CELL</name>
<protein>
    <submittedName>
        <fullName evidence="1">Uncharacterized protein</fullName>
    </submittedName>
</protein>
<keyword evidence="2" id="KW-1185">Reference proteome</keyword>
<comment type="caution">
    <text evidence="1">The sequence shown here is derived from an EMBL/GenBank/DDBJ whole genome shotgun (WGS) entry which is preliminary data.</text>
</comment>
<dbReference type="AlphaFoldDB" id="A0A512DA31"/>
<reference evidence="1 2" key="1">
    <citation type="submission" date="2019-07" db="EMBL/GenBank/DDBJ databases">
        <title>Whole genome shotgun sequence of Cellulomonas aerilata NBRC 106308.</title>
        <authorList>
            <person name="Hosoyama A."/>
            <person name="Uohara A."/>
            <person name="Ohji S."/>
            <person name="Ichikawa N."/>
        </authorList>
    </citation>
    <scope>NUCLEOTIDE SEQUENCE [LARGE SCALE GENOMIC DNA]</scope>
    <source>
        <strain evidence="1 2">NBRC 106308</strain>
    </source>
</reference>
<dbReference type="OrthoDB" id="9978392at2"/>